<evidence type="ECO:0000256" key="1">
    <source>
        <dbReference type="SAM" id="MobiDB-lite"/>
    </source>
</evidence>
<feature type="region of interest" description="Disordered" evidence="1">
    <location>
        <begin position="44"/>
        <end position="72"/>
    </location>
</feature>
<sequence length="72" mass="7805">MFKGIKKHNAEHSGLNPMTTSAGGIVRGHPDDIRAANRRLDTNNVINNVNGDDNPPIEDDINSHNYAGNVVD</sequence>
<dbReference type="AlphaFoldDB" id="A0A9D4JGS6"/>
<evidence type="ECO:0000313" key="3">
    <source>
        <dbReference type="Proteomes" id="UP000828390"/>
    </source>
</evidence>
<comment type="caution">
    <text evidence="2">The sequence shown here is derived from an EMBL/GenBank/DDBJ whole genome shotgun (WGS) entry which is preliminary data.</text>
</comment>
<name>A0A9D4JGS6_DREPO</name>
<dbReference type="EMBL" id="JAIWYP010000006">
    <property type="protein sequence ID" value="KAH3812121.1"/>
    <property type="molecule type" value="Genomic_DNA"/>
</dbReference>
<dbReference type="Proteomes" id="UP000828390">
    <property type="component" value="Unassembled WGS sequence"/>
</dbReference>
<organism evidence="2 3">
    <name type="scientific">Dreissena polymorpha</name>
    <name type="common">Zebra mussel</name>
    <name type="synonym">Mytilus polymorpha</name>
    <dbReference type="NCBI Taxonomy" id="45954"/>
    <lineage>
        <taxon>Eukaryota</taxon>
        <taxon>Metazoa</taxon>
        <taxon>Spiralia</taxon>
        <taxon>Lophotrochozoa</taxon>
        <taxon>Mollusca</taxon>
        <taxon>Bivalvia</taxon>
        <taxon>Autobranchia</taxon>
        <taxon>Heteroconchia</taxon>
        <taxon>Euheterodonta</taxon>
        <taxon>Imparidentia</taxon>
        <taxon>Neoheterodontei</taxon>
        <taxon>Myida</taxon>
        <taxon>Dreissenoidea</taxon>
        <taxon>Dreissenidae</taxon>
        <taxon>Dreissena</taxon>
    </lineage>
</organism>
<accession>A0A9D4JGS6</accession>
<feature type="compositionally biased region" description="Low complexity" evidence="1">
    <location>
        <begin position="44"/>
        <end position="54"/>
    </location>
</feature>
<feature type="region of interest" description="Disordered" evidence="1">
    <location>
        <begin position="1"/>
        <end position="30"/>
    </location>
</feature>
<reference evidence="2" key="1">
    <citation type="journal article" date="2019" name="bioRxiv">
        <title>The Genome of the Zebra Mussel, Dreissena polymorpha: A Resource for Invasive Species Research.</title>
        <authorList>
            <person name="McCartney M.A."/>
            <person name="Auch B."/>
            <person name="Kono T."/>
            <person name="Mallez S."/>
            <person name="Zhang Y."/>
            <person name="Obille A."/>
            <person name="Becker A."/>
            <person name="Abrahante J.E."/>
            <person name="Garbe J."/>
            <person name="Badalamenti J.P."/>
            <person name="Herman A."/>
            <person name="Mangelson H."/>
            <person name="Liachko I."/>
            <person name="Sullivan S."/>
            <person name="Sone E.D."/>
            <person name="Koren S."/>
            <person name="Silverstein K.A.T."/>
            <person name="Beckman K.B."/>
            <person name="Gohl D.M."/>
        </authorList>
    </citation>
    <scope>NUCLEOTIDE SEQUENCE</scope>
    <source>
        <strain evidence="2">Duluth1</strain>
        <tissue evidence="2">Whole animal</tissue>
    </source>
</reference>
<evidence type="ECO:0000313" key="2">
    <source>
        <dbReference type="EMBL" id="KAH3812121.1"/>
    </source>
</evidence>
<gene>
    <name evidence="2" type="ORF">DPMN_140544</name>
</gene>
<protein>
    <submittedName>
        <fullName evidence="2">Uncharacterized protein</fullName>
    </submittedName>
</protein>
<keyword evidence="3" id="KW-1185">Reference proteome</keyword>
<proteinExistence type="predicted"/>
<reference evidence="2" key="2">
    <citation type="submission" date="2020-11" db="EMBL/GenBank/DDBJ databases">
        <authorList>
            <person name="McCartney M.A."/>
            <person name="Auch B."/>
            <person name="Kono T."/>
            <person name="Mallez S."/>
            <person name="Becker A."/>
            <person name="Gohl D.M."/>
            <person name="Silverstein K.A.T."/>
            <person name="Koren S."/>
            <person name="Bechman K.B."/>
            <person name="Herman A."/>
            <person name="Abrahante J.E."/>
            <person name="Garbe J."/>
        </authorList>
    </citation>
    <scope>NUCLEOTIDE SEQUENCE</scope>
    <source>
        <strain evidence="2">Duluth1</strain>
        <tissue evidence="2">Whole animal</tissue>
    </source>
</reference>